<keyword evidence="3" id="KW-0347">Helicase</keyword>
<dbReference type="InterPro" id="IPR014001">
    <property type="entry name" value="Helicase_ATP-bd"/>
</dbReference>
<evidence type="ECO:0000256" key="5">
    <source>
        <dbReference type="SAM" id="Coils"/>
    </source>
</evidence>
<dbReference type="InterPro" id="IPR049614">
    <property type="entry name" value="HrpB_DEXH"/>
</dbReference>
<evidence type="ECO:0000256" key="1">
    <source>
        <dbReference type="ARBA" id="ARBA00022741"/>
    </source>
</evidence>
<reference evidence="9 10" key="1">
    <citation type="submission" date="2016-12" db="EMBL/GenBank/DDBJ databases">
        <authorList>
            <person name="Song W.-J."/>
            <person name="Kurnit D.M."/>
        </authorList>
    </citation>
    <scope>NUCLEOTIDE SEQUENCE [LARGE SCALE GENOMIC DNA]</scope>
    <source>
        <strain evidence="9 10">IMCC3135</strain>
    </source>
</reference>
<feature type="domain" description="Helicase ATP-binding" evidence="7">
    <location>
        <begin position="36"/>
        <end position="199"/>
    </location>
</feature>
<dbReference type="SMART" id="SM00847">
    <property type="entry name" value="HA2"/>
    <property type="match status" value="1"/>
</dbReference>
<feature type="coiled-coil region" evidence="5">
    <location>
        <begin position="169"/>
        <end position="196"/>
    </location>
</feature>
<dbReference type="PANTHER" id="PTHR43519:SF1">
    <property type="entry name" value="ATP-DEPENDENT RNA HELICASE HRPB"/>
    <property type="match status" value="1"/>
</dbReference>
<feature type="domain" description="Helicase C-terminal" evidence="8">
    <location>
        <begin position="220"/>
        <end position="389"/>
    </location>
</feature>
<dbReference type="RefSeq" id="WP_088916312.1">
    <property type="nucleotide sequence ID" value="NZ_CP018632.1"/>
</dbReference>
<dbReference type="AlphaFoldDB" id="A0A2Z2NI32"/>
<dbReference type="SMART" id="SM00487">
    <property type="entry name" value="DEXDc"/>
    <property type="match status" value="1"/>
</dbReference>
<evidence type="ECO:0000256" key="6">
    <source>
        <dbReference type="SAM" id="MobiDB-lite"/>
    </source>
</evidence>
<dbReference type="InterPro" id="IPR011545">
    <property type="entry name" value="DEAD/DEAH_box_helicase_dom"/>
</dbReference>
<feature type="region of interest" description="Disordered" evidence="6">
    <location>
        <begin position="821"/>
        <end position="840"/>
    </location>
</feature>
<name>A0A2Z2NI32_9GAMM</name>
<evidence type="ECO:0000313" key="10">
    <source>
        <dbReference type="Proteomes" id="UP000250079"/>
    </source>
</evidence>
<dbReference type="InterPro" id="IPR010225">
    <property type="entry name" value="HrpB"/>
</dbReference>
<dbReference type="FunFam" id="3.40.50.300:FF:002125">
    <property type="entry name" value="ATP-dependent helicase HrpB"/>
    <property type="match status" value="1"/>
</dbReference>
<dbReference type="PIRSF" id="PIRSF005496">
    <property type="entry name" value="ATP_hel_hrpB"/>
    <property type="match status" value="1"/>
</dbReference>
<dbReference type="Gene3D" id="1.20.120.1080">
    <property type="match status" value="1"/>
</dbReference>
<dbReference type="GO" id="GO:0003676">
    <property type="term" value="F:nucleic acid binding"/>
    <property type="evidence" value="ECO:0007669"/>
    <property type="project" value="InterPro"/>
</dbReference>
<dbReference type="InterPro" id="IPR007502">
    <property type="entry name" value="Helicase-assoc_dom"/>
</dbReference>
<dbReference type="Gene3D" id="3.40.50.300">
    <property type="entry name" value="P-loop containing nucleotide triphosphate hydrolases"/>
    <property type="match status" value="2"/>
</dbReference>
<dbReference type="Pfam" id="PF00270">
    <property type="entry name" value="DEAD"/>
    <property type="match status" value="1"/>
</dbReference>
<dbReference type="CDD" id="cd18791">
    <property type="entry name" value="SF2_C_RHA"/>
    <property type="match status" value="1"/>
</dbReference>
<evidence type="ECO:0000313" key="9">
    <source>
        <dbReference type="EMBL" id="ASJ70809.1"/>
    </source>
</evidence>
<dbReference type="KEGG" id="gai:IMCC3135_03480"/>
<evidence type="ECO:0000256" key="2">
    <source>
        <dbReference type="ARBA" id="ARBA00022801"/>
    </source>
</evidence>
<keyword evidence="5" id="KW-0175">Coiled coil</keyword>
<dbReference type="SMART" id="SM00490">
    <property type="entry name" value="HELICc"/>
    <property type="match status" value="1"/>
</dbReference>
<dbReference type="GO" id="GO:0016787">
    <property type="term" value="F:hydrolase activity"/>
    <property type="evidence" value="ECO:0007669"/>
    <property type="project" value="UniProtKB-KW"/>
</dbReference>
<dbReference type="GO" id="GO:0004386">
    <property type="term" value="F:helicase activity"/>
    <property type="evidence" value="ECO:0007669"/>
    <property type="project" value="UniProtKB-KW"/>
</dbReference>
<dbReference type="NCBIfam" id="TIGR01970">
    <property type="entry name" value="DEAH_box_HrpB"/>
    <property type="match status" value="1"/>
</dbReference>
<dbReference type="Proteomes" id="UP000250079">
    <property type="component" value="Chromosome"/>
</dbReference>
<dbReference type="Pfam" id="PF24473">
    <property type="entry name" value="CON_HrpB"/>
    <property type="match status" value="1"/>
</dbReference>
<keyword evidence="1" id="KW-0547">Nucleotide-binding</keyword>
<evidence type="ECO:0000259" key="8">
    <source>
        <dbReference type="PROSITE" id="PS51194"/>
    </source>
</evidence>
<evidence type="ECO:0008006" key="11">
    <source>
        <dbReference type="Google" id="ProtNLM"/>
    </source>
</evidence>
<keyword evidence="4" id="KW-0067">ATP-binding</keyword>
<protein>
    <recommendedName>
        <fullName evidence="11">RNA helicase</fullName>
    </recommendedName>
</protein>
<dbReference type="CDD" id="cd17990">
    <property type="entry name" value="DEXHc_HrpB"/>
    <property type="match status" value="1"/>
</dbReference>
<evidence type="ECO:0000256" key="3">
    <source>
        <dbReference type="ARBA" id="ARBA00022806"/>
    </source>
</evidence>
<dbReference type="SUPFAM" id="SSF52540">
    <property type="entry name" value="P-loop containing nucleoside triphosphate hydrolases"/>
    <property type="match status" value="1"/>
</dbReference>
<sequence>MNGWRKVTVTHVRATPIHSLPESLSTLPVLALADDIAQALVCGNVLLRAEPGAGKSTGLPLALLLNAEPGGRIILLEPRRLAARAVAERLASHLGEPVGQRIGLRMRGDTRVSHKTRLEVVTEGVLTRLLQSDPSLEGVALVIFDEFHERSLHADLGLALCLEVQQVLREDLRLLLMSATLEMEQLQDQLQDVRQFHCSVRQHQVVSHWEGDSTDPLPARIVRTVLKVLAEHSGDVLVFLPGVAEINRTATMLQPRLDGNVSLHRLHSGVGTNAQLKATAPATESDRRVILATSLAETSITIDGVRVVVDSGLERRSRIDSSTGAPRLETVMASQASATQRAGRAGRTAPGVCYRLWGEVGHTRRSAHWQPEIQRVDLSSMLLELGLWGASMGQDLPWLEPPPAASLSRAQALLERLGLWERGQLTLRGRMAASLPVHPRLGHMLVWAAEHGVASLAARLAVLLDEQQRGPGFVDLEPVLNEILPASSKRRVAQLAASLKVATPGKHGLGLETPSPAILLAQAFPDWVAQRRPGAAGRFLLACGAGAVIDENDALAHEPWLVVAQLGGAGSQARIFKAMALDIEELERCSAEHFTDIDHLDWDDRQQRVLAERRVMIGNLVVSTKPMQNISDNDRAKALIAGIRQRGLQALPWTDDCREWQARAQRMSELSIDERMDAFPAVDDPSLLDHLDSWLLPWLQGMGTMKSLQQLDLYKTLNNMLSYQQQVVMDEWLPRRYIVPSGSQVRLSYLQSGNPVLSVRLQEMLGCAQNPTIAKGRVPLKVELLSPARRPVQVTEDLANFWTNSYPAVKKDMAGRYPRHVWPDDPLSAQPTSHAKRRKS</sequence>
<keyword evidence="10" id="KW-1185">Reference proteome</keyword>
<dbReference type="OrthoDB" id="9805617at2"/>
<evidence type="ECO:0000259" key="7">
    <source>
        <dbReference type="PROSITE" id="PS51192"/>
    </source>
</evidence>
<dbReference type="EMBL" id="CP018632">
    <property type="protein sequence ID" value="ASJ70809.1"/>
    <property type="molecule type" value="Genomic_DNA"/>
</dbReference>
<dbReference type="Pfam" id="PF08482">
    <property type="entry name" value="HrpB_C"/>
    <property type="match status" value="1"/>
</dbReference>
<evidence type="ECO:0000256" key="4">
    <source>
        <dbReference type="ARBA" id="ARBA00022840"/>
    </source>
</evidence>
<dbReference type="GO" id="GO:0005524">
    <property type="term" value="F:ATP binding"/>
    <property type="evidence" value="ECO:0007669"/>
    <property type="project" value="UniProtKB-KW"/>
</dbReference>
<proteinExistence type="predicted"/>
<keyword evidence="2" id="KW-0378">Hydrolase</keyword>
<dbReference type="InterPro" id="IPR056329">
    <property type="entry name" value="CON_HrpB"/>
</dbReference>
<dbReference type="InterPro" id="IPR013689">
    <property type="entry name" value="RNA_helicase_ATP-dep_HrpB_C"/>
</dbReference>
<organism evidence="9 10">
    <name type="scientific">Granulosicoccus antarcticus IMCC3135</name>
    <dbReference type="NCBI Taxonomy" id="1192854"/>
    <lineage>
        <taxon>Bacteria</taxon>
        <taxon>Pseudomonadati</taxon>
        <taxon>Pseudomonadota</taxon>
        <taxon>Gammaproteobacteria</taxon>
        <taxon>Chromatiales</taxon>
        <taxon>Granulosicoccaceae</taxon>
        <taxon>Granulosicoccus</taxon>
    </lineage>
</organism>
<dbReference type="PANTHER" id="PTHR43519">
    <property type="entry name" value="ATP-DEPENDENT RNA HELICASE HRPB"/>
    <property type="match status" value="1"/>
</dbReference>
<accession>A0A2Z2NI32</accession>
<dbReference type="PROSITE" id="PS51194">
    <property type="entry name" value="HELICASE_CTER"/>
    <property type="match status" value="1"/>
</dbReference>
<dbReference type="Pfam" id="PF00271">
    <property type="entry name" value="Helicase_C"/>
    <property type="match status" value="1"/>
</dbReference>
<dbReference type="InterPro" id="IPR027417">
    <property type="entry name" value="P-loop_NTPase"/>
</dbReference>
<gene>
    <name evidence="9" type="ORF">IMCC3135_03480</name>
</gene>
<dbReference type="InterPro" id="IPR001650">
    <property type="entry name" value="Helicase_C-like"/>
</dbReference>
<dbReference type="PROSITE" id="PS51192">
    <property type="entry name" value="HELICASE_ATP_BIND_1"/>
    <property type="match status" value="1"/>
</dbReference>